<dbReference type="EMBL" id="FNLC01000008">
    <property type="protein sequence ID" value="SDR44745.1"/>
    <property type="molecule type" value="Genomic_DNA"/>
</dbReference>
<evidence type="ECO:0000313" key="3">
    <source>
        <dbReference type="Proteomes" id="UP000198848"/>
    </source>
</evidence>
<reference evidence="3" key="1">
    <citation type="submission" date="2016-10" db="EMBL/GenBank/DDBJ databases">
        <authorList>
            <person name="Varghese N."/>
            <person name="Submissions S."/>
        </authorList>
    </citation>
    <scope>NUCLEOTIDE SEQUENCE [LARGE SCALE GENOMIC DNA]</scope>
    <source>
        <strain evidence="3">DSM 24767</strain>
    </source>
</reference>
<evidence type="ECO:0000313" key="2">
    <source>
        <dbReference type="EMBL" id="SDR44745.1"/>
    </source>
</evidence>
<dbReference type="Proteomes" id="UP000198848">
    <property type="component" value="Unassembled WGS sequence"/>
</dbReference>
<evidence type="ECO:0000259" key="1">
    <source>
        <dbReference type="Pfam" id="PF25930"/>
    </source>
</evidence>
<sequence length="137" mass="15591">MTRFDASDPAKRRELYVDAIAAHQTRDSGFLTLQVDTGHVTGPDDQLDPELDIPWIQFCDGTVNLDCTPSELEELESVLEEFPAFRIDERTSLEDAGKTNLQVSANVDTDRIAQFVDAVFRRVYDLPEEFRVWVVDI</sequence>
<keyword evidence="3" id="KW-1185">Reference proteome</keyword>
<dbReference type="InterPro" id="IPR058281">
    <property type="entry name" value="DUF7975"/>
</dbReference>
<dbReference type="AlphaFoldDB" id="A0A1H1J449"/>
<dbReference type="RefSeq" id="WP_090386139.1">
    <property type="nucleotide sequence ID" value="NZ_FNLC01000008.1"/>
</dbReference>
<feature type="domain" description="DUF7975" evidence="1">
    <location>
        <begin position="1"/>
        <end position="137"/>
    </location>
</feature>
<dbReference type="STRING" id="1095778.SAMN04489842_4108"/>
<name>A0A1H1J449_NATTX</name>
<dbReference type="Pfam" id="PF25930">
    <property type="entry name" value="DUF7975"/>
    <property type="match status" value="1"/>
</dbReference>
<gene>
    <name evidence="2" type="ORF">SAMN04489842_4108</name>
</gene>
<accession>A0A1H1J449</accession>
<dbReference type="OrthoDB" id="193911at2157"/>
<protein>
    <recommendedName>
        <fullName evidence="1">DUF7975 domain-containing protein</fullName>
    </recommendedName>
</protein>
<proteinExistence type="predicted"/>
<organism evidence="2 3">
    <name type="scientific">Natronobacterium texcoconense</name>
    <dbReference type="NCBI Taxonomy" id="1095778"/>
    <lineage>
        <taxon>Archaea</taxon>
        <taxon>Methanobacteriati</taxon>
        <taxon>Methanobacteriota</taxon>
        <taxon>Stenosarchaea group</taxon>
        <taxon>Halobacteria</taxon>
        <taxon>Halobacteriales</taxon>
        <taxon>Natrialbaceae</taxon>
        <taxon>Natronobacterium</taxon>
    </lineage>
</organism>